<reference evidence="1" key="1">
    <citation type="submission" date="2018-05" db="EMBL/GenBank/DDBJ databases">
        <title>Bacterial isolates from healthy term breastfed infants carrying antibiotic resistance genes.</title>
        <authorList>
            <person name="Casaburi G."/>
        </authorList>
    </citation>
    <scope>NUCLEOTIDE SEQUENCE [LARGE SCALE GENOMIC DNA]</scope>
    <source>
        <strain evidence="1">7084_4</strain>
    </source>
</reference>
<sequence>MIVPFIFVTSLECGWNLRGNVIDEQSHGGQILQNSSFHNECEAPAWEAGFVAGLVQQYAHNQQYHHAHRHNTDIYHPVRTNS</sequence>
<organism evidence="1">
    <name type="scientific">Raoultella planticola</name>
    <name type="common">Klebsiella planticola</name>
    <dbReference type="NCBI Taxonomy" id="575"/>
    <lineage>
        <taxon>Bacteria</taxon>
        <taxon>Pseudomonadati</taxon>
        <taxon>Pseudomonadota</taxon>
        <taxon>Gammaproteobacteria</taxon>
        <taxon>Enterobacterales</taxon>
        <taxon>Enterobacteriaceae</taxon>
        <taxon>Klebsiella/Raoultella group</taxon>
        <taxon>Raoultella</taxon>
    </lineage>
</organism>
<gene>
    <name evidence="1" type="ORF">DMB90_06880</name>
</gene>
<evidence type="ECO:0000313" key="1">
    <source>
        <dbReference type="EMBL" id="QFG76557.1"/>
    </source>
</evidence>
<proteinExistence type="predicted"/>
<accession>A0A5P6A9F4</accession>
<protein>
    <submittedName>
        <fullName evidence="1">Uncharacterized protein</fullName>
    </submittedName>
</protein>
<name>A0A5P6A9F4_RAOPL</name>
<dbReference type="EMBL" id="CP029752">
    <property type="protein sequence ID" value="QFG76557.1"/>
    <property type="molecule type" value="Genomic_DNA"/>
</dbReference>
<dbReference type="AlphaFoldDB" id="A0A5P6A9F4"/>